<dbReference type="SUPFAM" id="SSF52540">
    <property type="entry name" value="P-loop containing nucleoside triphosphate hydrolases"/>
    <property type="match status" value="1"/>
</dbReference>
<dbReference type="InterPro" id="IPR027417">
    <property type="entry name" value="P-loop_NTPase"/>
</dbReference>
<organism evidence="4 5">
    <name type="scientific">Caerostris extrusa</name>
    <name type="common">Bark spider</name>
    <name type="synonym">Caerostris bankana</name>
    <dbReference type="NCBI Taxonomy" id="172846"/>
    <lineage>
        <taxon>Eukaryota</taxon>
        <taxon>Metazoa</taxon>
        <taxon>Ecdysozoa</taxon>
        <taxon>Arthropoda</taxon>
        <taxon>Chelicerata</taxon>
        <taxon>Arachnida</taxon>
        <taxon>Araneae</taxon>
        <taxon>Araneomorphae</taxon>
        <taxon>Entelegynae</taxon>
        <taxon>Araneoidea</taxon>
        <taxon>Araneidae</taxon>
        <taxon>Caerostris</taxon>
    </lineage>
</organism>
<protein>
    <submittedName>
        <fullName evidence="4">Sulfotransferase 1E1</fullName>
    </submittedName>
</protein>
<feature type="domain" description="Sulfotransferase" evidence="3">
    <location>
        <begin position="119"/>
        <end position="362"/>
    </location>
</feature>
<gene>
    <name evidence="4" type="primary">SULT1E1</name>
    <name evidence="4" type="ORF">CEXT_284971</name>
</gene>
<comment type="caution">
    <text evidence="4">The sequence shown here is derived from an EMBL/GenBank/DDBJ whole genome shotgun (WGS) entry which is preliminary data.</text>
</comment>
<sequence length="369" mass="43608">MSGKSPNNEVNCENIQNQDLSQTENIEKLMPLSERIDECTNFSVRGYRVTSEGLVIFRRQKHFHFYPYRMASKFQFTTLPKDEKLAESFDVFLCNGFNLPSFAISFLKEEYDTYQAREDDIYVISYPKTGTTWLQEIVYLIHSNIDINSALNIDLNQRFPYIEHSGTNFNDVKNMDSPRLLKTHLPYSCLPQDIIQKQCKIIYITRNPRDVAVSYYHFACMLKETQYKGTFEQFFQRFLLDRPTYSPFLLHNLEFWNQRNDKNILFLSYEDLKIDLVGNLKKIAEFLNRKLNPEEFNAIKEHCEFKNMSKHKTTALSEDSAVDKKASSFYRKGQVGDWKNYFTEEMLKKLDEKVEKVLKGSGLQYTYEI</sequence>
<dbReference type="EMBL" id="BPLR01008982">
    <property type="protein sequence ID" value="GIY28780.1"/>
    <property type="molecule type" value="Genomic_DNA"/>
</dbReference>
<comment type="similarity">
    <text evidence="1">Belongs to the sulfotransferase 1 family.</text>
</comment>
<evidence type="ECO:0000313" key="4">
    <source>
        <dbReference type="EMBL" id="GIY28780.1"/>
    </source>
</evidence>
<accession>A0AAV4S562</accession>
<proteinExistence type="inferred from homology"/>
<keyword evidence="2" id="KW-0808">Transferase</keyword>
<dbReference type="AlphaFoldDB" id="A0AAV4S562"/>
<dbReference type="Pfam" id="PF00685">
    <property type="entry name" value="Sulfotransfer_1"/>
    <property type="match status" value="1"/>
</dbReference>
<dbReference type="PANTHER" id="PTHR11783">
    <property type="entry name" value="SULFOTRANSFERASE SULT"/>
    <property type="match status" value="1"/>
</dbReference>
<evidence type="ECO:0000256" key="2">
    <source>
        <dbReference type="ARBA" id="ARBA00022679"/>
    </source>
</evidence>
<evidence type="ECO:0000256" key="1">
    <source>
        <dbReference type="ARBA" id="ARBA00005771"/>
    </source>
</evidence>
<evidence type="ECO:0000259" key="3">
    <source>
        <dbReference type="Pfam" id="PF00685"/>
    </source>
</evidence>
<reference evidence="4 5" key="1">
    <citation type="submission" date="2021-06" db="EMBL/GenBank/DDBJ databases">
        <title>Caerostris extrusa draft genome.</title>
        <authorList>
            <person name="Kono N."/>
            <person name="Arakawa K."/>
        </authorList>
    </citation>
    <scope>NUCLEOTIDE SEQUENCE [LARGE SCALE GENOMIC DNA]</scope>
</reference>
<dbReference type="Proteomes" id="UP001054945">
    <property type="component" value="Unassembled WGS sequence"/>
</dbReference>
<dbReference type="GO" id="GO:0008146">
    <property type="term" value="F:sulfotransferase activity"/>
    <property type="evidence" value="ECO:0007669"/>
    <property type="project" value="InterPro"/>
</dbReference>
<dbReference type="InterPro" id="IPR000863">
    <property type="entry name" value="Sulfotransferase_dom"/>
</dbReference>
<evidence type="ECO:0000313" key="5">
    <source>
        <dbReference type="Proteomes" id="UP001054945"/>
    </source>
</evidence>
<keyword evidence="5" id="KW-1185">Reference proteome</keyword>
<dbReference type="Gene3D" id="3.40.50.300">
    <property type="entry name" value="P-loop containing nucleotide triphosphate hydrolases"/>
    <property type="match status" value="1"/>
</dbReference>
<name>A0AAV4S562_CAEEX</name>